<reference evidence="11" key="1">
    <citation type="journal article" date="2019" name="Int. J. Syst. Evol. Microbiol.">
        <title>The Global Catalogue of Microorganisms (GCM) 10K type strain sequencing project: providing services to taxonomists for standard genome sequencing and annotation.</title>
        <authorList>
            <consortium name="The Broad Institute Genomics Platform"/>
            <consortium name="The Broad Institute Genome Sequencing Center for Infectious Disease"/>
            <person name="Wu L."/>
            <person name="Ma J."/>
        </authorList>
    </citation>
    <scope>NUCLEOTIDE SEQUENCE [LARGE SCALE GENOMIC DNA]</scope>
    <source>
        <strain evidence="11">JCM 17666</strain>
    </source>
</reference>
<keyword evidence="7" id="KW-0812">Transmembrane</keyword>
<accession>A0ABP8GU47</accession>
<dbReference type="Proteomes" id="UP001501671">
    <property type="component" value="Unassembled WGS sequence"/>
</dbReference>
<evidence type="ECO:0000256" key="6">
    <source>
        <dbReference type="ARBA" id="ARBA00023049"/>
    </source>
</evidence>
<sequence>MNFKFSGIAHAVLTRIAAAVRRVVDRGAASPSRNEVSPVTRRVVIAAGAVGVFATAAAIGVAPLSPETELPPATRVVQSLALPDLAERAATAEAAPAEFIREEQVQRGDSVATLLNRLDVDDPGLERFLRTSPSARSLYQLIPGRTVQAATDALGQVRWLRYIHTPGTDDNGKVVSRLLQVERSGDGFQASDLQLDTERETRAVHGEIYNSLFGATDAAGIPDTVATQIAEILSGEVDFHRDLRRGDHFDVVYEIYTHQGNYVRAGRVLALEFVNDGTAHRAVWFDGQPGTPGGYYGFDGKSLRKAFLRSPVEFTRVTSGFSIRYHPILKKWRKHEGVDYGAPKGTPIRSTADGVVDFVGVQNGYGNVVVIRHSGPYSTLYAHMSAFAPGLKKGDRVAQNQFIGRVGSTGWATGPHLHYEFRIAGKAVDPLTVALPQAVDLNAAGLALFRSATGPLRHQMDLLARLNESAPPAAEALPVAANR</sequence>
<dbReference type="Pfam" id="PF22310">
    <property type="entry name" value="NMB0315_dom_I"/>
    <property type="match status" value="1"/>
</dbReference>
<dbReference type="EMBL" id="BAABFO010000006">
    <property type="protein sequence ID" value="GAA4329707.1"/>
    <property type="molecule type" value="Genomic_DNA"/>
</dbReference>
<evidence type="ECO:0000256" key="2">
    <source>
        <dbReference type="ARBA" id="ARBA00022670"/>
    </source>
</evidence>
<dbReference type="InterPro" id="IPR050570">
    <property type="entry name" value="Cell_wall_metabolism_enzyme"/>
</dbReference>
<evidence type="ECO:0000259" key="9">
    <source>
        <dbReference type="Pfam" id="PF22310"/>
    </source>
</evidence>
<dbReference type="CDD" id="cd12797">
    <property type="entry name" value="M23_peptidase"/>
    <property type="match status" value="1"/>
</dbReference>
<keyword evidence="5" id="KW-0862">Zinc</keyword>
<feature type="domain" description="DD-carboxypeptidase/endopeptidase Mpg-like N-terminal" evidence="9">
    <location>
        <begin position="101"/>
        <end position="163"/>
    </location>
</feature>
<evidence type="ECO:0000259" key="8">
    <source>
        <dbReference type="Pfam" id="PF01551"/>
    </source>
</evidence>
<keyword evidence="11" id="KW-1185">Reference proteome</keyword>
<evidence type="ECO:0000256" key="3">
    <source>
        <dbReference type="ARBA" id="ARBA00022723"/>
    </source>
</evidence>
<keyword evidence="3" id="KW-0479">Metal-binding</keyword>
<keyword evidence="7" id="KW-1133">Transmembrane helix</keyword>
<gene>
    <name evidence="10" type="ORF">GCM10023144_16830</name>
</gene>
<evidence type="ECO:0000256" key="5">
    <source>
        <dbReference type="ARBA" id="ARBA00022833"/>
    </source>
</evidence>
<keyword evidence="4" id="KW-0378">Hydrolase</keyword>
<dbReference type="PANTHER" id="PTHR21666:SF288">
    <property type="entry name" value="CELL DIVISION PROTEIN YTFB"/>
    <property type="match status" value="1"/>
</dbReference>
<dbReference type="Gene3D" id="2.70.70.10">
    <property type="entry name" value="Glucose Permease (Domain IIA)"/>
    <property type="match status" value="1"/>
</dbReference>
<feature type="transmembrane region" description="Helical" evidence="7">
    <location>
        <begin position="43"/>
        <end position="64"/>
    </location>
</feature>
<evidence type="ECO:0000256" key="7">
    <source>
        <dbReference type="SAM" id="Phobius"/>
    </source>
</evidence>
<dbReference type="InterPro" id="IPR016047">
    <property type="entry name" value="M23ase_b-sheet_dom"/>
</dbReference>
<dbReference type="Gene3D" id="3.10.450.350">
    <property type="match status" value="2"/>
</dbReference>
<proteinExistence type="predicted"/>
<evidence type="ECO:0000256" key="1">
    <source>
        <dbReference type="ARBA" id="ARBA00001947"/>
    </source>
</evidence>
<dbReference type="PANTHER" id="PTHR21666">
    <property type="entry name" value="PEPTIDASE-RELATED"/>
    <property type="match status" value="1"/>
</dbReference>
<dbReference type="InterPro" id="IPR054512">
    <property type="entry name" value="NMB0315-like_N"/>
</dbReference>
<dbReference type="Pfam" id="PF01551">
    <property type="entry name" value="Peptidase_M23"/>
    <property type="match status" value="1"/>
</dbReference>
<dbReference type="InterPro" id="IPR011055">
    <property type="entry name" value="Dup_hybrid_motif"/>
</dbReference>
<evidence type="ECO:0000313" key="11">
    <source>
        <dbReference type="Proteomes" id="UP001501671"/>
    </source>
</evidence>
<comment type="caution">
    <text evidence="10">The sequence shown here is derived from an EMBL/GenBank/DDBJ whole genome shotgun (WGS) entry which is preliminary data.</text>
</comment>
<protein>
    <submittedName>
        <fullName evidence="10">Peptidoglycan DD-metalloendopeptidase family protein</fullName>
    </submittedName>
</protein>
<dbReference type="SUPFAM" id="SSF51261">
    <property type="entry name" value="Duplicated hybrid motif"/>
    <property type="match status" value="1"/>
</dbReference>
<comment type="cofactor">
    <cofactor evidence="1">
        <name>Zn(2+)</name>
        <dbReference type="ChEBI" id="CHEBI:29105"/>
    </cofactor>
</comment>
<evidence type="ECO:0000256" key="4">
    <source>
        <dbReference type="ARBA" id="ARBA00022801"/>
    </source>
</evidence>
<feature type="domain" description="M23ase beta-sheet core" evidence="8">
    <location>
        <begin position="334"/>
        <end position="430"/>
    </location>
</feature>
<keyword evidence="2" id="KW-0645">Protease</keyword>
<keyword evidence="6" id="KW-0482">Metalloprotease</keyword>
<name>A0ABP8GU47_9BURK</name>
<dbReference type="RefSeq" id="WP_345248258.1">
    <property type="nucleotide sequence ID" value="NZ_BAABFO010000006.1"/>
</dbReference>
<keyword evidence="7" id="KW-0472">Membrane</keyword>
<organism evidence="10 11">
    <name type="scientific">Pigmentiphaga soli</name>
    <dbReference type="NCBI Taxonomy" id="1007095"/>
    <lineage>
        <taxon>Bacteria</taxon>
        <taxon>Pseudomonadati</taxon>
        <taxon>Pseudomonadota</taxon>
        <taxon>Betaproteobacteria</taxon>
        <taxon>Burkholderiales</taxon>
        <taxon>Alcaligenaceae</taxon>
        <taxon>Pigmentiphaga</taxon>
    </lineage>
</organism>
<evidence type="ECO:0000313" key="10">
    <source>
        <dbReference type="EMBL" id="GAA4329707.1"/>
    </source>
</evidence>